<feature type="compositionally biased region" description="Pro residues" evidence="1">
    <location>
        <begin position="325"/>
        <end position="334"/>
    </location>
</feature>
<gene>
    <name evidence="3" type="ORF">FSW04_03510</name>
</gene>
<evidence type="ECO:0000313" key="3">
    <source>
        <dbReference type="EMBL" id="QEC46743.1"/>
    </source>
</evidence>
<keyword evidence="4" id="KW-1185">Reference proteome</keyword>
<feature type="domain" description="NAD-dependent epimerase/dehydratase" evidence="2">
    <location>
        <begin position="3"/>
        <end position="224"/>
    </location>
</feature>
<dbReference type="Proteomes" id="UP000321805">
    <property type="component" value="Chromosome"/>
</dbReference>
<dbReference type="InterPro" id="IPR036291">
    <property type="entry name" value="NAD(P)-bd_dom_sf"/>
</dbReference>
<dbReference type="InterPro" id="IPR001509">
    <property type="entry name" value="Epimerase_deHydtase"/>
</dbReference>
<dbReference type="SUPFAM" id="SSF51735">
    <property type="entry name" value="NAD(P)-binding Rossmann-fold domains"/>
    <property type="match status" value="1"/>
</dbReference>
<evidence type="ECO:0000259" key="2">
    <source>
        <dbReference type="Pfam" id="PF01370"/>
    </source>
</evidence>
<name>A0A5B8U147_9ACTN</name>
<dbReference type="OrthoDB" id="9801785at2"/>
<organism evidence="3 4">
    <name type="scientific">Baekduia soli</name>
    <dbReference type="NCBI Taxonomy" id="496014"/>
    <lineage>
        <taxon>Bacteria</taxon>
        <taxon>Bacillati</taxon>
        <taxon>Actinomycetota</taxon>
        <taxon>Thermoleophilia</taxon>
        <taxon>Solirubrobacterales</taxon>
        <taxon>Baekduiaceae</taxon>
        <taxon>Baekduia</taxon>
    </lineage>
</organism>
<dbReference type="PANTHER" id="PTHR48079:SF6">
    <property type="entry name" value="NAD(P)-BINDING DOMAIN-CONTAINING PROTEIN-RELATED"/>
    <property type="match status" value="1"/>
</dbReference>
<accession>A0A5B8U147</accession>
<dbReference type="KEGG" id="bsol:FSW04_03510"/>
<dbReference type="Pfam" id="PF01370">
    <property type="entry name" value="Epimerase"/>
    <property type="match status" value="1"/>
</dbReference>
<evidence type="ECO:0000313" key="4">
    <source>
        <dbReference type="Proteomes" id="UP000321805"/>
    </source>
</evidence>
<dbReference type="GO" id="GO:0004029">
    <property type="term" value="F:aldehyde dehydrogenase (NAD+) activity"/>
    <property type="evidence" value="ECO:0007669"/>
    <property type="project" value="TreeGrafter"/>
</dbReference>
<dbReference type="EMBL" id="CP042430">
    <property type="protein sequence ID" value="QEC46743.1"/>
    <property type="molecule type" value="Genomic_DNA"/>
</dbReference>
<protein>
    <submittedName>
        <fullName evidence="3">NAD-dependent epimerase/dehydratase family protein</fullName>
    </submittedName>
</protein>
<dbReference type="AlphaFoldDB" id="A0A5B8U147"/>
<sequence length="334" mass="34560">MRALVTGAGGFIGGHVTRALLASGADVRGLDRDAGRVPVGAEPIAGDVLDPAAVRRALDGCDAVFHLAAVYSYARADAAAMQAVNVEGTRCVLDAAARTGVRVVHTSSCATCGPVPGRAADEDDTPPAWELAVPYKRTKHDGERLALAAAAEGHDVVVVNPTTPVGPGDHRPTPTGRMIRDVASGRARAYLAGGALNVVAVQDVAAGHLRALEHGRSGRRYLLGGEDLAMRDVFAAVARAAGRPAPRLAVPWGVAYGAARVADAALRPLGREPRLLVLDEVRLARVPMRFDDRRAREELGHVSRPAAQALAEAVAGAAPTGLRPPAYPGPHPGT</sequence>
<dbReference type="GO" id="GO:0005737">
    <property type="term" value="C:cytoplasm"/>
    <property type="evidence" value="ECO:0007669"/>
    <property type="project" value="TreeGrafter"/>
</dbReference>
<evidence type="ECO:0000256" key="1">
    <source>
        <dbReference type="SAM" id="MobiDB-lite"/>
    </source>
</evidence>
<dbReference type="Gene3D" id="3.40.50.720">
    <property type="entry name" value="NAD(P)-binding Rossmann-like Domain"/>
    <property type="match status" value="1"/>
</dbReference>
<dbReference type="InterPro" id="IPR051783">
    <property type="entry name" value="NAD(P)-dependent_oxidoreduct"/>
</dbReference>
<reference evidence="3 4" key="1">
    <citation type="journal article" date="2018" name="J. Microbiol.">
        <title>Baekduia soli gen. nov., sp. nov., a novel bacterium isolated from the soil of Baekdu Mountain and proposal of a novel family name, Baekduiaceae fam. nov.</title>
        <authorList>
            <person name="An D.S."/>
            <person name="Siddiqi M.Z."/>
            <person name="Kim K.H."/>
            <person name="Yu H.S."/>
            <person name="Im W.T."/>
        </authorList>
    </citation>
    <scope>NUCLEOTIDE SEQUENCE [LARGE SCALE GENOMIC DNA]</scope>
    <source>
        <strain evidence="3 4">BR7-21</strain>
    </source>
</reference>
<proteinExistence type="predicted"/>
<feature type="region of interest" description="Disordered" evidence="1">
    <location>
        <begin position="312"/>
        <end position="334"/>
    </location>
</feature>
<dbReference type="RefSeq" id="WP_146916308.1">
    <property type="nucleotide sequence ID" value="NZ_CP042430.1"/>
</dbReference>
<dbReference type="PANTHER" id="PTHR48079">
    <property type="entry name" value="PROTEIN YEEZ"/>
    <property type="match status" value="1"/>
</dbReference>